<dbReference type="AlphaFoldDB" id="A0AAU7JVV1"/>
<dbReference type="EMBL" id="CP157483">
    <property type="protein sequence ID" value="XBO44381.1"/>
    <property type="molecule type" value="Genomic_DNA"/>
</dbReference>
<name>A0AAU7JVV1_9MICO</name>
<dbReference type="CDD" id="cd02440">
    <property type="entry name" value="AdoMet_MTases"/>
    <property type="match status" value="1"/>
</dbReference>
<organism evidence="1">
    <name type="scientific">Pedococcus sp. KACC 23699</name>
    <dbReference type="NCBI Taxonomy" id="3149228"/>
    <lineage>
        <taxon>Bacteria</taxon>
        <taxon>Bacillati</taxon>
        <taxon>Actinomycetota</taxon>
        <taxon>Actinomycetes</taxon>
        <taxon>Micrococcales</taxon>
        <taxon>Intrasporangiaceae</taxon>
        <taxon>Pedococcus</taxon>
    </lineage>
</organism>
<dbReference type="Pfam" id="PF13489">
    <property type="entry name" value="Methyltransf_23"/>
    <property type="match status" value="1"/>
</dbReference>
<accession>A0AAU7JVV1</accession>
<sequence length="250" mass="27453">MTSEPNADDGGDRALEVPGDSVLQTVSLESLSEAQRYHRWLTDLAFPHLGDHPVEIGSGLGGYARTWLQDGLPAITVTERDESRLGVLKDTFGDDSRVTVSDLDVFAPPRAEYSAMVAMNVLEHIEDHVGALRSAHALLRPGGRVIIFVPAFEFAMSRFDRAIGHYRRYTVPSLRGVYEAAGLEVETIHYVNAPGLLAWFAGMRLLRMTPRYGPTVKVWDSAVVPVARSVESRVRPPFGQSVFAVGRIPG</sequence>
<dbReference type="RefSeq" id="WP_406831868.1">
    <property type="nucleotide sequence ID" value="NZ_CP157483.1"/>
</dbReference>
<gene>
    <name evidence="1" type="ORF">ABEG17_03340</name>
</gene>
<reference evidence="1" key="1">
    <citation type="submission" date="2024-05" db="EMBL/GenBank/DDBJ databases">
        <authorList>
            <person name="Kim S."/>
            <person name="Heo J."/>
            <person name="Choi H."/>
            <person name="Choi Y."/>
            <person name="Kwon S.-W."/>
            <person name="Kim Y."/>
        </authorList>
    </citation>
    <scope>NUCLEOTIDE SEQUENCE</scope>
    <source>
        <strain evidence="1">KACC 23699</strain>
    </source>
</reference>
<proteinExistence type="predicted"/>
<protein>
    <submittedName>
        <fullName evidence="1">Class I SAM-dependent methyltransferase</fullName>
        <ecNumber evidence="1">2.1.1.-</ecNumber>
    </submittedName>
</protein>
<keyword evidence="1" id="KW-0808">Transferase</keyword>
<dbReference type="SUPFAM" id="SSF53335">
    <property type="entry name" value="S-adenosyl-L-methionine-dependent methyltransferases"/>
    <property type="match status" value="1"/>
</dbReference>
<dbReference type="GO" id="GO:0032259">
    <property type="term" value="P:methylation"/>
    <property type="evidence" value="ECO:0007669"/>
    <property type="project" value="UniProtKB-KW"/>
</dbReference>
<dbReference type="InterPro" id="IPR029063">
    <property type="entry name" value="SAM-dependent_MTases_sf"/>
</dbReference>
<keyword evidence="1" id="KW-0489">Methyltransferase</keyword>
<evidence type="ECO:0000313" key="1">
    <source>
        <dbReference type="EMBL" id="XBO44381.1"/>
    </source>
</evidence>
<dbReference type="GO" id="GO:0008168">
    <property type="term" value="F:methyltransferase activity"/>
    <property type="evidence" value="ECO:0007669"/>
    <property type="project" value="UniProtKB-KW"/>
</dbReference>
<dbReference type="EC" id="2.1.1.-" evidence="1"/>
<dbReference type="Gene3D" id="3.40.50.150">
    <property type="entry name" value="Vaccinia Virus protein VP39"/>
    <property type="match status" value="1"/>
</dbReference>